<keyword evidence="2" id="KW-1185">Reference proteome</keyword>
<evidence type="ECO:0000313" key="2">
    <source>
        <dbReference type="Proteomes" id="UP000604046"/>
    </source>
</evidence>
<dbReference type="OrthoDB" id="1887033at2759"/>
<accession>A0A812SAT3</accession>
<proteinExistence type="predicted"/>
<dbReference type="PANTHER" id="PTHR31308">
    <property type="match status" value="1"/>
</dbReference>
<dbReference type="Gene3D" id="3.20.20.80">
    <property type="entry name" value="Glycosidases"/>
    <property type="match status" value="1"/>
</dbReference>
<organism evidence="1 2">
    <name type="scientific">Symbiodinium natans</name>
    <dbReference type="NCBI Taxonomy" id="878477"/>
    <lineage>
        <taxon>Eukaryota</taxon>
        <taxon>Sar</taxon>
        <taxon>Alveolata</taxon>
        <taxon>Dinophyceae</taxon>
        <taxon>Suessiales</taxon>
        <taxon>Symbiodiniaceae</taxon>
        <taxon>Symbiodinium</taxon>
    </lineage>
</organism>
<dbReference type="InterPro" id="IPR017853">
    <property type="entry name" value="GH"/>
</dbReference>
<dbReference type="Proteomes" id="UP000604046">
    <property type="component" value="Unassembled WGS sequence"/>
</dbReference>
<dbReference type="EMBL" id="CAJNDS010002435">
    <property type="protein sequence ID" value="CAE7473048.1"/>
    <property type="molecule type" value="Genomic_DNA"/>
</dbReference>
<dbReference type="PANTHER" id="PTHR31308:SF3">
    <property type="entry name" value="ENDOGLYCOCERAMIDASE"/>
    <property type="match status" value="1"/>
</dbReference>
<name>A0A812SAT3_9DINO</name>
<dbReference type="SUPFAM" id="SSF51445">
    <property type="entry name" value="(Trans)glycosidases"/>
    <property type="match status" value="1"/>
</dbReference>
<gene>
    <name evidence="1" type="primary">URA2</name>
    <name evidence="1" type="ORF">SNAT2548_LOCUS26575</name>
</gene>
<evidence type="ECO:0000313" key="1">
    <source>
        <dbReference type="EMBL" id="CAE7473048.1"/>
    </source>
</evidence>
<comment type="caution">
    <text evidence="1">The sequence shown here is derived from an EMBL/GenBank/DDBJ whole genome shotgun (WGS) entry which is preliminary data.</text>
</comment>
<reference evidence="1" key="1">
    <citation type="submission" date="2021-02" db="EMBL/GenBank/DDBJ databases">
        <authorList>
            <person name="Dougan E. K."/>
            <person name="Rhodes N."/>
            <person name="Thang M."/>
            <person name="Chan C."/>
        </authorList>
    </citation>
    <scope>NUCLEOTIDE SEQUENCE</scope>
</reference>
<protein>
    <submittedName>
        <fullName evidence="1">URA2 protein</fullName>
    </submittedName>
</protein>
<dbReference type="AlphaFoldDB" id="A0A812SAT3"/>
<dbReference type="InterPro" id="IPR052066">
    <property type="entry name" value="Glycosphingolipid_Hydrolases"/>
</dbReference>
<sequence length="499" mass="54233">MAEGAAAMAYKPPPAADGSPRAVVPCVRLGVLMAGAFPSNGAEIDPTYAAALDATIKAFGDAGVYVFLDLHQDACATTNGGEGLPWWVTADMQERAGCCLEQCCCCCCFSGSCWSCCPERCRTSYIASPSHPLTPCCLPNCLMSCCGLGITTYDGDAEPWLAFSVQDKGANPDFMNAGNASMRQNNSDSTWSRLVTTAQLQNTMPRIYASPENSADRALYFEPYMMLVRHLCGVWDKHANVIAVELMNEPPLGGLPNLCSTLTIWRQILGFYGHVLAELDKDPRIKSPIAIDNFSSTIPGEACEISCLACSGTPSAAMKQFQSYAERNRLILSFHYYAPPANVSWEKMVELAKANAQKLGGVPVWLSEYWEASAQEMADKLALSTDLGVPATTYWQYADTTYTQTEGWYMYDEAVLSAGGVPVSSSGVINDKSWPTYQQTVRDGTFFGASITGAEGAQEGVLRLVPADSQLESRRGQAKRWPDYAKTFLHKVRRHLAAK</sequence>